<reference evidence="4 5" key="1">
    <citation type="submission" date="2020-02" db="EMBL/GenBank/DDBJ databases">
        <authorList>
            <person name="Kim M.K."/>
        </authorList>
    </citation>
    <scope>NUCLEOTIDE SEQUENCE [LARGE SCALE GENOMIC DNA]</scope>
    <source>
        <strain evidence="4 5">17J57-3</strain>
    </source>
</reference>
<dbReference type="Gene3D" id="3.90.226.10">
    <property type="entry name" value="2-enoyl-CoA Hydratase, Chain A, domain 1"/>
    <property type="match status" value="1"/>
</dbReference>
<dbReference type="InterPro" id="IPR001753">
    <property type="entry name" value="Enoyl-CoA_hydra/iso"/>
</dbReference>
<dbReference type="GO" id="GO:0006635">
    <property type="term" value="P:fatty acid beta-oxidation"/>
    <property type="evidence" value="ECO:0007669"/>
    <property type="project" value="TreeGrafter"/>
</dbReference>
<dbReference type="InterPro" id="IPR029045">
    <property type="entry name" value="ClpP/crotonase-like_dom_sf"/>
</dbReference>
<proteinExistence type="inferred from homology"/>
<evidence type="ECO:0000313" key="4">
    <source>
        <dbReference type="EMBL" id="NEX59466.1"/>
    </source>
</evidence>
<keyword evidence="2" id="KW-0456">Lyase</keyword>
<organism evidence="4 5">
    <name type="scientific">Noviherbaspirillum galbum</name>
    <dbReference type="NCBI Taxonomy" id="2709383"/>
    <lineage>
        <taxon>Bacteria</taxon>
        <taxon>Pseudomonadati</taxon>
        <taxon>Pseudomonadota</taxon>
        <taxon>Betaproteobacteria</taxon>
        <taxon>Burkholderiales</taxon>
        <taxon>Oxalobacteraceae</taxon>
        <taxon>Noviherbaspirillum</taxon>
    </lineage>
</organism>
<evidence type="ECO:0000256" key="1">
    <source>
        <dbReference type="ARBA" id="ARBA00005254"/>
    </source>
</evidence>
<dbReference type="InterPro" id="IPR018376">
    <property type="entry name" value="Enoyl-CoA_hyd/isom_CS"/>
</dbReference>
<evidence type="ECO:0000256" key="2">
    <source>
        <dbReference type="ARBA" id="ARBA00023239"/>
    </source>
</evidence>
<dbReference type="SUPFAM" id="SSF52096">
    <property type="entry name" value="ClpP/crotonase"/>
    <property type="match status" value="1"/>
</dbReference>
<dbReference type="Pfam" id="PF00378">
    <property type="entry name" value="ECH_1"/>
    <property type="match status" value="1"/>
</dbReference>
<dbReference type="CDD" id="cd06558">
    <property type="entry name" value="crotonase-like"/>
    <property type="match status" value="1"/>
</dbReference>
<evidence type="ECO:0000256" key="3">
    <source>
        <dbReference type="RuleBase" id="RU003707"/>
    </source>
</evidence>
<evidence type="ECO:0000313" key="5">
    <source>
        <dbReference type="Proteomes" id="UP000482155"/>
    </source>
</evidence>
<dbReference type="InterPro" id="IPR014748">
    <property type="entry name" value="Enoyl-CoA_hydra_C"/>
</dbReference>
<dbReference type="PROSITE" id="PS00166">
    <property type="entry name" value="ENOYL_COA_HYDRATASE"/>
    <property type="match status" value="1"/>
</dbReference>
<gene>
    <name evidence="4" type="ORF">G3574_00100</name>
</gene>
<comment type="similarity">
    <text evidence="1 3">Belongs to the enoyl-CoA hydratase/isomerase family.</text>
</comment>
<comment type="caution">
    <text evidence="4">The sequence shown here is derived from an EMBL/GenBank/DDBJ whole genome shotgun (WGS) entry which is preliminary data.</text>
</comment>
<dbReference type="Gene3D" id="1.10.12.10">
    <property type="entry name" value="Lyase 2-enoyl-coa Hydratase, Chain A, domain 2"/>
    <property type="match status" value="1"/>
</dbReference>
<keyword evidence="5" id="KW-1185">Reference proteome</keyword>
<name>A0A6B3SLE9_9BURK</name>
<accession>A0A6B3SLE9</accession>
<dbReference type="GO" id="GO:0016829">
    <property type="term" value="F:lyase activity"/>
    <property type="evidence" value="ECO:0007669"/>
    <property type="project" value="UniProtKB-KW"/>
</dbReference>
<sequence length="268" mass="28257">MQANDIDLGAADAPLRYWRDDGIAHIRFNRPTVLNAIDIPTANGFLAACQAAWQDKDVRVVVISGEGRAFIAGGDLAAMRADPLPTARALIDAMHGGIALLAQMNAPVLASLHGAVAGGGLGVALAADLAIAAEGTRFNLAYVNIGTSSDCCTSWALPRLVGMRKAMEIALLGDTFDAAEALRLGIVNRVVPAASLQEETQRLARRLADGPPLALARLKRLIRDSLGRDLQGQLDAEAESFAACAATRDFGEGVNAFFEKRPARYVGE</sequence>
<dbReference type="PANTHER" id="PTHR11941">
    <property type="entry name" value="ENOYL-COA HYDRATASE-RELATED"/>
    <property type="match status" value="1"/>
</dbReference>
<dbReference type="EMBL" id="JAAIVB010000003">
    <property type="protein sequence ID" value="NEX59466.1"/>
    <property type="molecule type" value="Genomic_DNA"/>
</dbReference>
<dbReference type="PANTHER" id="PTHR11941:SF133">
    <property type="entry name" value="1,2-EPOXYPHENYLACETYL-COA ISOMERASE"/>
    <property type="match status" value="1"/>
</dbReference>
<dbReference type="RefSeq" id="WP_163959639.1">
    <property type="nucleotide sequence ID" value="NZ_JAAIVB010000003.1"/>
</dbReference>
<dbReference type="Proteomes" id="UP000482155">
    <property type="component" value="Unassembled WGS sequence"/>
</dbReference>
<protein>
    <submittedName>
        <fullName evidence="4">Enoyl-CoA hydratase</fullName>
    </submittedName>
</protein>
<dbReference type="AlphaFoldDB" id="A0A6B3SLE9"/>